<proteinExistence type="predicted"/>
<keyword evidence="3" id="KW-1185">Reference proteome</keyword>
<dbReference type="EMBL" id="PYOP01000008">
    <property type="protein sequence ID" value="PSW98458.1"/>
    <property type="molecule type" value="Genomic_DNA"/>
</dbReference>
<dbReference type="GeneID" id="93548964"/>
<dbReference type="Proteomes" id="UP000241954">
    <property type="component" value="Unassembled WGS sequence"/>
</dbReference>
<dbReference type="AlphaFoldDB" id="A0A0D8PBH0"/>
<name>A0A0D8PBH0_9GAMM</name>
<sequence>MDSFAFDEMMTIDTISRRSRAKPEKRKWREIEALKDRQRLRRELQDMDMCGSFNSDDFDF</sequence>
<dbReference type="OrthoDB" id="5918741at2"/>
<evidence type="ECO:0000313" key="4">
    <source>
        <dbReference type="Proteomes" id="UP000241954"/>
    </source>
</evidence>
<dbReference type="EMBL" id="PYLW01000006">
    <property type="protein sequence ID" value="PSV97579.1"/>
    <property type="molecule type" value="Genomic_DNA"/>
</dbReference>
<dbReference type="Pfam" id="PF12065">
    <property type="entry name" value="DUF3545"/>
    <property type="match status" value="1"/>
</dbReference>
<dbReference type="InterPro" id="IPR021932">
    <property type="entry name" value="DUF3545"/>
</dbReference>
<gene>
    <name evidence="1" type="ORF">C9I88_08085</name>
    <name evidence="2" type="ORF">C9J52_06940</name>
</gene>
<evidence type="ECO:0000313" key="3">
    <source>
        <dbReference type="Proteomes" id="UP000241190"/>
    </source>
</evidence>
<organism evidence="1 4">
    <name type="scientific">Photobacterium iliopiscarium</name>
    <dbReference type="NCBI Taxonomy" id="56192"/>
    <lineage>
        <taxon>Bacteria</taxon>
        <taxon>Pseudomonadati</taxon>
        <taxon>Pseudomonadota</taxon>
        <taxon>Gammaproteobacteria</taxon>
        <taxon>Vibrionales</taxon>
        <taxon>Vibrionaceae</taxon>
        <taxon>Photobacterium</taxon>
    </lineage>
</organism>
<protein>
    <submittedName>
        <fullName evidence="1">DUF3545 domain-containing protein</fullName>
    </submittedName>
</protein>
<accession>A0A0D8PBH0</accession>
<dbReference type="RefSeq" id="WP_045036037.1">
    <property type="nucleotide sequence ID" value="NZ_CAMQYU010000008.1"/>
</dbReference>
<comment type="caution">
    <text evidence="1">The sequence shown here is derived from an EMBL/GenBank/DDBJ whole genome shotgun (WGS) entry which is preliminary data.</text>
</comment>
<evidence type="ECO:0000313" key="1">
    <source>
        <dbReference type="EMBL" id="PSV97579.1"/>
    </source>
</evidence>
<dbReference type="Proteomes" id="UP000241190">
    <property type="component" value="Unassembled WGS sequence"/>
</dbReference>
<reference evidence="1 4" key="1">
    <citation type="submission" date="2018-01" db="EMBL/GenBank/DDBJ databases">
        <title>Whole genome sequencing of Histamine producing bacteria.</title>
        <authorList>
            <person name="Butler K."/>
        </authorList>
    </citation>
    <scope>NUCLEOTIDE SEQUENCE [LARGE SCALE GENOMIC DNA]</scope>
    <source>
        <strain evidence="2 3">ATCC 51761</strain>
        <strain evidence="1 4">NCIMB 13481</strain>
    </source>
</reference>
<evidence type="ECO:0000313" key="2">
    <source>
        <dbReference type="EMBL" id="PSW98458.1"/>
    </source>
</evidence>